<comment type="catalytic activity">
    <reaction evidence="7">
        <text>L-threonyl-[protein] + ATP = O-phospho-L-threonyl-[protein] + ADP + H(+)</text>
        <dbReference type="Rhea" id="RHEA:46608"/>
        <dbReference type="Rhea" id="RHEA-COMP:11060"/>
        <dbReference type="Rhea" id="RHEA-COMP:11605"/>
        <dbReference type="ChEBI" id="CHEBI:15378"/>
        <dbReference type="ChEBI" id="CHEBI:30013"/>
        <dbReference type="ChEBI" id="CHEBI:30616"/>
        <dbReference type="ChEBI" id="CHEBI:61977"/>
        <dbReference type="ChEBI" id="CHEBI:456216"/>
        <dbReference type="EC" id="2.7.11.1"/>
    </reaction>
</comment>
<evidence type="ECO:0000256" key="1">
    <source>
        <dbReference type="ARBA" id="ARBA00012513"/>
    </source>
</evidence>
<dbReference type="InterPro" id="IPR008271">
    <property type="entry name" value="Ser/Thr_kinase_AS"/>
</dbReference>
<dbReference type="EMBL" id="CADCWM010000196">
    <property type="protein sequence ID" value="CAA9548358.1"/>
    <property type="molecule type" value="Genomic_DNA"/>
</dbReference>
<keyword evidence="11" id="KW-1133">Transmembrane helix</keyword>
<dbReference type="PANTHER" id="PTHR43289">
    <property type="entry name" value="MITOGEN-ACTIVATED PROTEIN KINASE KINASE KINASE 20-RELATED"/>
    <property type="match status" value="1"/>
</dbReference>
<protein>
    <recommendedName>
        <fullName evidence="1">non-specific serine/threonine protein kinase</fullName>
        <ecNumber evidence="1">2.7.11.1</ecNumber>
    </recommendedName>
</protein>
<evidence type="ECO:0000256" key="2">
    <source>
        <dbReference type="ARBA" id="ARBA00022527"/>
    </source>
</evidence>
<dbReference type="PROSITE" id="PS50011">
    <property type="entry name" value="PROTEIN_KINASE_DOM"/>
    <property type="match status" value="1"/>
</dbReference>
<feature type="domain" description="Protein kinase" evidence="12">
    <location>
        <begin position="12"/>
        <end position="269"/>
    </location>
</feature>
<dbReference type="InterPro" id="IPR000719">
    <property type="entry name" value="Prot_kinase_dom"/>
</dbReference>
<evidence type="ECO:0000256" key="7">
    <source>
        <dbReference type="ARBA" id="ARBA00047899"/>
    </source>
</evidence>
<name>A0A6J4UEW8_9BACT</name>
<evidence type="ECO:0000256" key="10">
    <source>
        <dbReference type="SAM" id="MobiDB-lite"/>
    </source>
</evidence>
<keyword evidence="5" id="KW-0418">Kinase</keyword>
<keyword evidence="2" id="KW-0723">Serine/threonine-protein kinase</keyword>
<gene>
    <name evidence="13" type="ORF">AVDCRST_MAG88-582</name>
</gene>
<dbReference type="FunFam" id="3.30.200.20:FF:000035">
    <property type="entry name" value="Serine/threonine protein kinase Stk1"/>
    <property type="match status" value="1"/>
</dbReference>
<dbReference type="EC" id="2.7.11.1" evidence="1"/>
<keyword evidence="11" id="KW-0472">Membrane</keyword>
<dbReference type="InterPro" id="IPR011009">
    <property type="entry name" value="Kinase-like_dom_sf"/>
</dbReference>
<evidence type="ECO:0000256" key="5">
    <source>
        <dbReference type="ARBA" id="ARBA00022777"/>
    </source>
</evidence>
<evidence type="ECO:0000256" key="3">
    <source>
        <dbReference type="ARBA" id="ARBA00022679"/>
    </source>
</evidence>
<dbReference type="FunFam" id="1.10.510.10:FF:000021">
    <property type="entry name" value="Serine/threonine protein kinase"/>
    <property type="match status" value="1"/>
</dbReference>
<dbReference type="CDD" id="cd14014">
    <property type="entry name" value="STKc_PknB_like"/>
    <property type="match status" value="1"/>
</dbReference>
<dbReference type="PANTHER" id="PTHR43289:SF6">
    <property type="entry name" value="SERINE_THREONINE-PROTEIN KINASE NEKL-3"/>
    <property type="match status" value="1"/>
</dbReference>
<comment type="catalytic activity">
    <reaction evidence="8">
        <text>L-seryl-[protein] + ATP = O-phospho-L-seryl-[protein] + ADP + H(+)</text>
        <dbReference type="Rhea" id="RHEA:17989"/>
        <dbReference type="Rhea" id="RHEA-COMP:9863"/>
        <dbReference type="Rhea" id="RHEA-COMP:11604"/>
        <dbReference type="ChEBI" id="CHEBI:15378"/>
        <dbReference type="ChEBI" id="CHEBI:29999"/>
        <dbReference type="ChEBI" id="CHEBI:30616"/>
        <dbReference type="ChEBI" id="CHEBI:83421"/>
        <dbReference type="ChEBI" id="CHEBI:456216"/>
        <dbReference type="EC" id="2.7.11.1"/>
    </reaction>
</comment>
<accession>A0A6J4UEW8</accession>
<evidence type="ECO:0000313" key="13">
    <source>
        <dbReference type="EMBL" id="CAA9548358.1"/>
    </source>
</evidence>
<evidence type="ECO:0000259" key="12">
    <source>
        <dbReference type="PROSITE" id="PS50011"/>
    </source>
</evidence>
<organism evidence="13">
    <name type="scientific">uncultured Thermomicrobiales bacterium</name>
    <dbReference type="NCBI Taxonomy" id="1645740"/>
    <lineage>
        <taxon>Bacteria</taxon>
        <taxon>Pseudomonadati</taxon>
        <taxon>Thermomicrobiota</taxon>
        <taxon>Thermomicrobia</taxon>
        <taxon>Thermomicrobiales</taxon>
        <taxon>environmental samples</taxon>
    </lineage>
</organism>
<evidence type="ECO:0000256" key="8">
    <source>
        <dbReference type="ARBA" id="ARBA00048679"/>
    </source>
</evidence>
<dbReference type="Pfam" id="PF00069">
    <property type="entry name" value="Pkinase"/>
    <property type="match status" value="1"/>
</dbReference>
<proteinExistence type="predicted"/>
<keyword evidence="4 9" id="KW-0547">Nucleotide-binding</keyword>
<dbReference type="AlphaFoldDB" id="A0A6J4UEW8"/>
<dbReference type="SMART" id="SM00220">
    <property type="entry name" value="S_TKc"/>
    <property type="match status" value="1"/>
</dbReference>
<feature type="region of interest" description="Disordered" evidence="10">
    <location>
        <begin position="275"/>
        <end position="378"/>
    </location>
</feature>
<dbReference type="PROSITE" id="PS00107">
    <property type="entry name" value="PROTEIN_KINASE_ATP"/>
    <property type="match status" value="1"/>
</dbReference>
<evidence type="ECO:0000256" key="6">
    <source>
        <dbReference type="ARBA" id="ARBA00022840"/>
    </source>
</evidence>
<feature type="transmembrane region" description="Helical" evidence="11">
    <location>
        <begin position="386"/>
        <end position="410"/>
    </location>
</feature>
<sequence length="455" mass="46742">MAVPGERILGSYRLVERIGKGGMGEVYRARHLKLPRDAAVKILSPELVDEADFLARFDREAAAIASLDHPNILPVWDYGEAEGIPYLVMPLMRRSLKDQLANGPLPPREVAAYLRQMADALDYAHAQGIVHRDIKPANMLLNERGHLYLSDFGIAKGLSGGQGLTRAGMSVGTPEYMAPEQARGQAEPRSDLYALGVVLYQMLTGRVPYGGTSVVEILIKHVQEPPPLLPLRNLVPPLPPAVEGVIGRALAKNPGERYGSGRALADAFDAALAAGGTSRPAPEVPVSGRAGGPAGESTIRGFPPPPGEQAPPQYGQGASHGATVVGPYGGGGNRPPPQYRSPHALGGPGQTPPPGPHGQGAVPGYGPISPHAVPQPVPQPRNRTPLLIGGLVGLLALLLACVGVAALVAVNLGDSNANGTATAGVAASGTVVAVALATGTAGALATAPAPVPTPT</sequence>
<evidence type="ECO:0000256" key="4">
    <source>
        <dbReference type="ARBA" id="ARBA00022741"/>
    </source>
</evidence>
<dbReference type="Gene3D" id="1.10.510.10">
    <property type="entry name" value="Transferase(Phosphotransferase) domain 1"/>
    <property type="match status" value="1"/>
</dbReference>
<dbReference type="SUPFAM" id="SSF56112">
    <property type="entry name" value="Protein kinase-like (PK-like)"/>
    <property type="match status" value="1"/>
</dbReference>
<feature type="binding site" evidence="9">
    <location>
        <position position="41"/>
    </location>
    <ligand>
        <name>ATP</name>
        <dbReference type="ChEBI" id="CHEBI:30616"/>
    </ligand>
</feature>
<reference evidence="13" key="1">
    <citation type="submission" date="2020-02" db="EMBL/GenBank/DDBJ databases">
        <authorList>
            <person name="Meier V. D."/>
        </authorList>
    </citation>
    <scope>NUCLEOTIDE SEQUENCE</scope>
    <source>
        <strain evidence="13">AVDCRST_MAG88</strain>
    </source>
</reference>
<dbReference type="PROSITE" id="PS00108">
    <property type="entry name" value="PROTEIN_KINASE_ST"/>
    <property type="match status" value="1"/>
</dbReference>
<keyword evidence="11" id="KW-0812">Transmembrane</keyword>
<dbReference type="GO" id="GO:0005524">
    <property type="term" value="F:ATP binding"/>
    <property type="evidence" value="ECO:0007669"/>
    <property type="project" value="UniProtKB-UniRule"/>
</dbReference>
<keyword evidence="3" id="KW-0808">Transferase</keyword>
<dbReference type="Gene3D" id="3.30.200.20">
    <property type="entry name" value="Phosphorylase Kinase, domain 1"/>
    <property type="match status" value="1"/>
</dbReference>
<dbReference type="GO" id="GO:0004674">
    <property type="term" value="F:protein serine/threonine kinase activity"/>
    <property type="evidence" value="ECO:0007669"/>
    <property type="project" value="UniProtKB-KW"/>
</dbReference>
<keyword evidence="6 9" id="KW-0067">ATP-binding</keyword>
<dbReference type="InterPro" id="IPR017441">
    <property type="entry name" value="Protein_kinase_ATP_BS"/>
</dbReference>
<evidence type="ECO:0000256" key="11">
    <source>
        <dbReference type="SAM" id="Phobius"/>
    </source>
</evidence>
<feature type="transmembrane region" description="Helical" evidence="11">
    <location>
        <begin position="422"/>
        <end position="445"/>
    </location>
</feature>
<evidence type="ECO:0000256" key="9">
    <source>
        <dbReference type="PROSITE-ProRule" id="PRU10141"/>
    </source>
</evidence>
<feature type="non-terminal residue" evidence="13">
    <location>
        <position position="455"/>
    </location>
</feature>